<evidence type="ECO:0000259" key="4">
    <source>
        <dbReference type="PROSITE" id="PS50158"/>
    </source>
</evidence>
<accession>A0A6L2KFU1</accession>
<protein>
    <submittedName>
        <fullName evidence="5">Putative ribonuclease H-like domain-containing protein</fullName>
    </submittedName>
</protein>
<evidence type="ECO:0000313" key="5">
    <source>
        <dbReference type="EMBL" id="GEU48368.1"/>
    </source>
</evidence>
<comment type="caution">
    <text evidence="5">The sequence shown here is derived from an EMBL/GenBank/DDBJ whole genome shotgun (WGS) entry which is preliminary data.</text>
</comment>
<keyword evidence="1" id="KW-0863">Zinc-finger</keyword>
<dbReference type="InterPro" id="IPR001878">
    <property type="entry name" value="Znf_CCHC"/>
</dbReference>
<keyword evidence="2" id="KW-0175">Coiled coil</keyword>
<dbReference type="AlphaFoldDB" id="A0A6L2KFU1"/>
<dbReference type="CDD" id="cd09272">
    <property type="entry name" value="RNase_HI_RT_Ty1"/>
    <property type="match status" value="1"/>
</dbReference>
<reference evidence="5" key="1">
    <citation type="journal article" date="2019" name="Sci. Rep.">
        <title>Draft genome of Tanacetum cinerariifolium, the natural source of mosquito coil.</title>
        <authorList>
            <person name="Yamashiro T."/>
            <person name="Shiraishi A."/>
            <person name="Satake H."/>
            <person name="Nakayama K."/>
        </authorList>
    </citation>
    <scope>NUCLEOTIDE SEQUENCE</scope>
</reference>
<organism evidence="5">
    <name type="scientific">Tanacetum cinerariifolium</name>
    <name type="common">Dalmatian daisy</name>
    <name type="synonym">Chrysanthemum cinerariifolium</name>
    <dbReference type="NCBI Taxonomy" id="118510"/>
    <lineage>
        <taxon>Eukaryota</taxon>
        <taxon>Viridiplantae</taxon>
        <taxon>Streptophyta</taxon>
        <taxon>Embryophyta</taxon>
        <taxon>Tracheophyta</taxon>
        <taxon>Spermatophyta</taxon>
        <taxon>Magnoliopsida</taxon>
        <taxon>eudicotyledons</taxon>
        <taxon>Gunneridae</taxon>
        <taxon>Pentapetalae</taxon>
        <taxon>asterids</taxon>
        <taxon>campanulids</taxon>
        <taxon>Asterales</taxon>
        <taxon>Asteraceae</taxon>
        <taxon>Asteroideae</taxon>
        <taxon>Anthemideae</taxon>
        <taxon>Anthemidinae</taxon>
        <taxon>Tanacetum</taxon>
    </lineage>
</organism>
<feature type="region of interest" description="Disordered" evidence="3">
    <location>
        <begin position="977"/>
        <end position="1010"/>
    </location>
</feature>
<feature type="compositionally biased region" description="Basic and acidic residues" evidence="3">
    <location>
        <begin position="996"/>
        <end position="1010"/>
    </location>
</feature>
<name>A0A6L2KFU1_TANCI</name>
<dbReference type="SUPFAM" id="SSF57756">
    <property type="entry name" value="Retrovirus zinc finger-like domains"/>
    <property type="match status" value="1"/>
</dbReference>
<dbReference type="GO" id="GO:0008270">
    <property type="term" value="F:zinc ion binding"/>
    <property type="evidence" value="ECO:0007669"/>
    <property type="project" value="UniProtKB-KW"/>
</dbReference>
<feature type="coiled-coil region" evidence="2">
    <location>
        <begin position="330"/>
        <end position="357"/>
    </location>
</feature>
<evidence type="ECO:0000256" key="1">
    <source>
        <dbReference type="PROSITE-ProRule" id="PRU00047"/>
    </source>
</evidence>
<evidence type="ECO:0000256" key="3">
    <source>
        <dbReference type="SAM" id="MobiDB-lite"/>
    </source>
</evidence>
<feature type="domain" description="CCHC-type" evidence="4">
    <location>
        <begin position="174"/>
        <end position="188"/>
    </location>
</feature>
<keyword evidence="1" id="KW-0862">Zinc</keyword>
<sequence>MEAGTTATTLTAKLLILNPEKYDLWLMRIEQYFLMTEYSLWEVIKNGNKVLTKMVGTVKQPYEPTIVEEKLDRKNEMKTRGTLLMALTNKDKLKFHSYQDAKLFMEAIEKSTSSTNEADNTAYGVSTAHIQEEMDLNEEMAMLTIRARRFIKRTCRNLDIIGQKISFNRSKVECFNCHKNRHFARECRALKNQENRGREYGRKTVPVENPTKNALIAQDGIGGHDWSYQAEEEHPTNFALMALTSSGSSSNLDSEVDSCSKTCLKAYATLKEQYDSLSLDYKKSQYNLVSYKAGLQSVEERLVHYKKNEAVFTEKINILNLEVKLRDNALDVYTKNLKKAEKDRDELKLTLKKYQNSSKSLNTLLESQVSDKDKTRLGYKAASPAIENFVNSSKMIENQENVRSRSDKRYHVVLPPYTGNYITPKPDLMFIDEQVESESVDVVSTVSSSAIKTVELKVMSVDVKNKVVCSTTETKPVRIVKPVWNNSRRVNHKNFTNKMTHLHPKRRFVPEIILTKSGKLKIAGTPVNTFRPVNTADSKLIINYSRPTSNAFKKDIHKPKGLSTSIQHTRNIFLMERLMMLRPQHAGFGKPNTNEYKEKRVIDCGCSRHMTGNKCYLTEYEDYDGRFVYFGDGFQTNGIAGTKDNIIVGQAEKKKEPEQEYILIPICTTDPLIFQGSKDSAVDAKKKATKVDASQVLDNSEQDTRSEFEGLLQQERGQIDKTLFIKRHKDDIILVQVYVNDVIFSFSTVKTTSTPMEPKKALVKDAEAEDVDVHLYRSMIGSLIDYAGASLDRKSTTGDYVAATSCCGQVLWIQNQMLDYGFNLMNTKIYIDNESTIYIVKNPVFHSKTKHIEIRHHFIRDSYEKKLIQAYLISKSGSQFKMMIEKDGRCFMDIFVVKTGISLLNTAWQRAEEIKNKPLTKAQQRSLMCTYMRNKKGFKQKDFKGKSFDDIKKIFDKVYKRVDSFVDMDTENVEESLKKTKAKGSSKRAGQELEQESTKKQKMAEQEQDKVADDDTVELKRCLEIVPEDDDVAIEATPISSKSPTIVDYKIYREGMKSYFKIIRADGNSQNYLTFGTLFKNFNREDL</sequence>
<dbReference type="GO" id="GO:0003676">
    <property type="term" value="F:nucleic acid binding"/>
    <property type="evidence" value="ECO:0007669"/>
    <property type="project" value="InterPro"/>
</dbReference>
<gene>
    <name evidence="5" type="ORF">Tci_020346</name>
</gene>
<keyword evidence="1" id="KW-0479">Metal-binding</keyword>
<dbReference type="PROSITE" id="PS50158">
    <property type="entry name" value="ZF_CCHC"/>
    <property type="match status" value="1"/>
</dbReference>
<dbReference type="PANTHER" id="PTHR11439">
    <property type="entry name" value="GAG-POL-RELATED RETROTRANSPOSON"/>
    <property type="match status" value="1"/>
</dbReference>
<evidence type="ECO:0000256" key="2">
    <source>
        <dbReference type="SAM" id="Coils"/>
    </source>
</evidence>
<proteinExistence type="predicted"/>
<dbReference type="InterPro" id="IPR036875">
    <property type="entry name" value="Znf_CCHC_sf"/>
</dbReference>
<dbReference type="EMBL" id="BKCJ010002410">
    <property type="protein sequence ID" value="GEU48368.1"/>
    <property type="molecule type" value="Genomic_DNA"/>
</dbReference>
<dbReference type="PANTHER" id="PTHR11439:SF495">
    <property type="entry name" value="REVERSE TRANSCRIPTASE, RNA-DEPENDENT DNA POLYMERASE-RELATED"/>
    <property type="match status" value="1"/>
</dbReference>